<comment type="caution">
    <text evidence="7">The sequence shown here is derived from an EMBL/GenBank/DDBJ whole genome shotgun (WGS) entry which is preliminary data.</text>
</comment>
<organism evidence="7 8">
    <name type="scientific">Actinocrispum wychmicini</name>
    <dbReference type="NCBI Taxonomy" id="1213861"/>
    <lineage>
        <taxon>Bacteria</taxon>
        <taxon>Bacillati</taxon>
        <taxon>Actinomycetota</taxon>
        <taxon>Actinomycetes</taxon>
        <taxon>Pseudonocardiales</taxon>
        <taxon>Pseudonocardiaceae</taxon>
        <taxon>Actinocrispum</taxon>
    </lineage>
</organism>
<dbReference type="Proteomes" id="UP000295680">
    <property type="component" value="Unassembled WGS sequence"/>
</dbReference>
<keyword evidence="3 6" id="KW-0812">Transmembrane</keyword>
<accession>A0A4R2JFB5</accession>
<evidence type="ECO:0000313" key="7">
    <source>
        <dbReference type="EMBL" id="TCO58431.1"/>
    </source>
</evidence>
<protein>
    <submittedName>
        <fullName evidence="7">High-affinity iron transporter</fullName>
    </submittedName>
</protein>
<feature type="transmembrane region" description="Helical" evidence="6">
    <location>
        <begin position="6"/>
        <end position="26"/>
    </location>
</feature>
<feature type="transmembrane region" description="Helical" evidence="6">
    <location>
        <begin position="38"/>
        <end position="59"/>
    </location>
</feature>
<dbReference type="PANTHER" id="PTHR31632:SF2">
    <property type="entry name" value="PLASMA MEMBRANE IRON PERMEASE"/>
    <property type="match status" value="1"/>
</dbReference>
<dbReference type="InterPro" id="IPR004923">
    <property type="entry name" value="FTR1/Fip1/EfeU"/>
</dbReference>
<proteinExistence type="inferred from homology"/>
<keyword evidence="8" id="KW-1185">Reference proteome</keyword>
<keyword evidence="5 6" id="KW-0472">Membrane</keyword>
<evidence type="ECO:0000313" key="8">
    <source>
        <dbReference type="Proteomes" id="UP000295680"/>
    </source>
</evidence>
<dbReference type="AlphaFoldDB" id="A0A4R2JFB5"/>
<evidence type="ECO:0000256" key="5">
    <source>
        <dbReference type="ARBA" id="ARBA00023136"/>
    </source>
</evidence>
<feature type="transmembrane region" description="Helical" evidence="6">
    <location>
        <begin position="151"/>
        <end position="169"/>
    </location>
</feature>
<dbReference type="PANTHER" id="PTHR31632">
    <property type="entry name" value="IRON TRANSPORTER FTH1"/>
    <property type="match status" value="1"/>
</dbReference>
<dbReference type="Pfam" id="PF03239">
    <property type="entry name" value="FTR1"/>
    <property type="match status" value="1"/>
</dbReference>
<feature type="transmembrane region" description="Helical" evidence="6">
    <location>
        <begin position="71"/>
        <end position="91"/>
    </location>
</feature>
<feature type="transmembrane region" description="Helical" evidence="6">
    <location>
        <begin position="181"/>
        <end position="200"/>
    </location>
</feature>
<keyword evidence="4 6" id="KW-1133">Transmembrane helix</keyword>
<dbReference type="GO" id="GO:0015093">
    <property type="term" value="F:ferrous iron transmembrane transporter activity"/>
    <property type="evidence" value="ECO:0007669"/>
    <property type="project" value="TreeGrafter"/>
</dbReference>
<gene>
    <name evidence="7" type="ORF">EV192_105500</name>
</gene>
<dbReference type="GO" id="GO:0033573">
    <property type="term" value="C:high-affinity iron permease complex"/>
    <property type="evidence" value="ECO:0007669"/>
    <property type="project" value="InterPro"/>
</dbReference>
<reference evidence="7 8" key="1">
    <citation type="submission" date="2019-03" db="EMBL/GenBank/DDBJ databases">
        <title>Genomic Encyclopedia of Type Strains, Phase IV (KMG-IV): sequencing the most valuable type-strain genomes for metagenomic binning, comparative biology and taxonomic classification.</title>
        <authorList>
            <person name="Goeker M."/>
        </authorList>
    </citation>
    <scope>NUCLEOTIDE SEQUENCE [LARGE SCALE GENOMIC DNA]</scope>
    <source>
        <strain evidence="7 8">DSM 45934</strain>
    </source>
</reference>
<evidence type="ECO:0000256" key="4">
    <source>
        <dbReference type="ARBA" id="ARBA00022989"/>
    </source>
</evidence>
<sequence>MLFSNALLGLREGFEAALVVSILIAFLVKTGDRASLKWVWTGVTAAVILSVTIGAILTYGTESLTFKAQEAVGGSLSILAVALVTGMIFWMRSTARTIASDLRGKLSDAVKLGPWAIIIVAFLSVGREGLETAVFFYAAVQSAGGGTTQPLIGFVIGIVLAVVLGYLLYRGAVRLNLTRFFRITGVFLVIVAAGVLAYGLHDLQEAAFLPGLNTLAFDLSGPIPESSWYGTLLKSIFNYSQQTTVLQAVAWVLYVGVVLTFFLWPTKTVVNKPIPVRSS</sequence>
<evidence type="ECO:0000256" key="6">
    <source>
        <dbReference type="SAM" id="Phobius"/>
    </source>
</evidence>
<dbReference type="RefSeq" id="WP_132119177.1">
    <property type="nucleotide sequence ID" value="NZ_SLWS01000005.1"/>
</dbReference>
<feature type="transmembrane region" description="Helical" evidence="6">
    <location>
        <begin position="245"/>
        <end position="264"/>
    </location>
</feature>
<comment type="subcellular location">
    <subcellularLocation>
        <location evidence="1">Membrane</location>
        <topology evidence="1">Multi-pass membrane protein</topology>
    </subcellularLocation>
</comment>
<name>A0A4R2JFB5_9PSEU</name>
<dbReference type="EMBL" id="SLWS01000005">
    <property type="protein sequence ID" value="TCO58431.1"/>
    <property type="molecule type" value="Genomic_DNA"/>
</dbReference>
<evidence type="ECO:0000256" key="1">
    <source>
        <dbReference type="ARBA" id="ARBA00004141"/>
    </source>
</evidence>
<evidence type="ECO:0000256" key="3">
    <source>
        <dbReference type="ARBA" id="ARBA00022692"/>
    </source>
</evidence>
<dbReference type="OrthoDB" id="7260758at2"/>
<comment type="similarity">
    <text evidence="2">Belongs to the oxidase-dependent Fe transporter (OFeT) (TC 9.A.10.1) family.</text>
</comment>
<dbReference type="NCBIfam" id="NF041756">
    <property type="entry name" value="EfeU"/>
    <property type="match status" value="1"/>
</dbReference>
<evidence type="ECO:0000256" key="2">
    <source>
        <dbReference type="ARBA" id="ARBA00008333"/>
    </source>
</evidence>